<evidence type="ECO:0000313" key="3">
    <source>
        <dbReference type="Proteomes" id="UP000799770"/>
    </source>
</evidence>
<feature type="region of interest" description="Disordered" evidence="1">
    <location>
        <begin position="29"/>
        <end position="63"/>
    </location>
</feature>
<keyword evidence="3" id="KW-1185">Reference proteome</keyword>
<sequence>MCTIHLQTYGTCGCANSIARNCPSMKAAIAEQQAQSRPPHHPQHQSQPPQQHHPQQETWEERERKWALEQALAATSLDAAQQCRFLTETRSEWQGDVCPYCRAVVSYDFEHDKGRERVEIKRDDGSWTVVK</sequence>
<evidence type="ECO:0000313" key="2">
    <source>
        <dbReference type="EMBL" id="KAF2122552.1"/>
    </source>
</evidence>
<evidence type="ECO:0000256" key="1">
    <source>
        <dbReference type="SAM" id="MobiDB-lite"/>
    </source>
</evidence>
<protein>
    <submittedName>
        <fullName evidence="2">Uncharacterized protein</fullName>
    </submittedName>
</protein>
<dbReference type="AlphaFoldDB" id="A0A6A5ZS50"/>
<proteinExistence type="predicted"/>
<feature type="compositionally biased region" description="Low complexity" evidence="1">
    <location>
        <begin position="44"/>
        <end position="53"/>
    </location>
</feature>
<reference evidence="2" key="1">
    <citation type="journal article" date="2020" name="Stud. Mycol.">
        <title>101 Dothideomycetes genomes: a test case for predicting lifestyles and emergence of pathogens.</title>
        <authorList>
            <person name="Haridas S."/>
            <person name="Albert R."/>
            <person name="Binder M."/>
            <person name="Bloem J."/>
            <person name="Labutti K."/>
            <person name="Salamov A."/>
            <person name="Andreopoulos B."/>
            <person name="Baker S."/>
            <person name="Barry K."/>
            <person name="Bills G."/>
            <person name="Bluhm B."/>
            <person name="Cannon C."/>
            <person name="Castanera R."/>
            <person name="Culley D."/>
            <person name="Daum C."/>
            <person name="Ezra D."/>
            <person name="Gonzalez J."/>
            <person name="Henrissat B."/>
            <person name="Kuo A."/>
            <person name="Liang C."/>
            <person name="Lipzen A."/>
            <person name="Lutzoni F."/>
            <person name="Magnuson J."/>
            <person name="Mondo S."/>
            <person name="Nolan M."/>
            <person name="Ohm R."/>
            <person name="Pangilinan J."/>
            <person name="Park H.-J."/>
            <person name="Ramirez L."/>
            <person name="Alfaro M."/>
            <person name="Sun H."/>
            <person name="Tritt A."/>
            <person name="Yoshinaga Y."/>
            <person name="Zwiers L.-H."/>
            <person name="Turgeon B."/>
            <person name="Goodwin S."/>
            <person name="Spatafora J."/>
            <person name="Crous P."/>
            <person name="Grigoriev I."/>
        </authorList>
    </citation>
    <scope>NUCLEOTIDE SEQUENCE</scope>
    <source>
        <strain evidence="2">CBS 627.86</strain>
    </source>
</reference>
<accession>A0A6A5ZS50</accession>
<name>A0A6A5ZS50_9PLEO</name>
<dbReference type="Proteomes" id="UP000799770">
    <property type="component" value="Unassembled WGS sequence"/>
</dbReference>
<gene>
    <name evidence="2" type="ORF">BDV96DRAFT_639132</name>
</gene>
<dbReference type="EMBL" id="ML977310">
    <property type="protein sequence ID" value="KAF2122552.1"/>
    <property type="molecule type" value="Genomic_DNA"/>
</dbReference>
<organism evidence="2 3">
    <name type="scientific">Lophiotrema nucula</name>
    <dbReference type="NCBI Taxonomy" id="690887"/>
    <lineage>
        <taxon>Eukaryota</taxon>
        <taxon>Fungi</taxon>
        <taxon>Dikarya</taxon>
        <taxon>Ascomycota</taxon>
        <taxon>Pezizomycotina</taxon>
        <taxon>Dothideomycetes</taxon>
        <taxon>Pleosporomycetidae</taxon>
        <taxon>Pleosporales</taxon>
        <taxon>Lophiotremataceae</taxon>
        <taxon>Lophiotrema</taxon>
    </lineage>
</organism>